<keyword evidence="5" id="KW-0808">Transferase</keyword>
<reference evidence="11 12" key="1">
    <citation type="submission" date="2024-04" db="EMBL/GenBank/DDBJ databases">
        <title>Tritrichomonas musculus Genome.</title>
        <authorList>
            <person name="Alves-Ferreira E."/>
            <person name="Grigg M."/>
            <person name="Lorenzi H."/>
            <person name="Galac M."/>
        </authorList>
    </citation>
    <scope>NUCLEOTIDE SEQUENCE [LARGE SCALE GENOMIC DNA]</scope>
    <source>
        <strain evidence="11 12">EAF2021</strain>
    </source>
</reference>
<comment type="caution">
    <text evidence="11">The sequence shown here is derived from an EMBL/GenBank/DDBJ whole genome shotgun (WGS) entry which is preliminary data.</text>
</comment>
<dbReference type="Pfam" id="PF02366">
    <property type="entry name" value="PMT"/>
    <property type="match status" value="1"/>
</dbReference>
<keyword evidence="4" id="KW-0328">Glycosyltransferase</keyword>
<evidence type="ECO:0000256" key="7">
    <source>
        <dbReference type="ARBA" id="ARBA00022989"/>
    </source>
</evidence>
<comment type="subcellular location">
    <subcellularLocation>
        <location evidence="1">Endomembrane system</location>
        <topology evidence="1">Multi-pass membrane protein</topology>
    </subcellularLocation>
</comment>
<evidence type="ECO:0000256" key="2">
    <source>
        <dbReference type="ARBA" id="ARBA00004922"/>
    </source>
</evidence>
<evidence type="ECO:0000256" key="8">
    <source>
        <dbReference type="ARBA" id="ARBA00023136"/>
    </source>
</evidence>
<feature type="transmembrane region" description="Helical" evidence="9">
    <location>
        <begin position="363"/>
        <end position="384"/>
    </location>
</feature>
<name>A0ABR2KMF1_9EUKA</name>
<keyword evidence="8 9" id="KW-0472">Membrane</keyword>
<feature type="transmembrane region" description="Helical" evidence="9">
    <location>
        <begin position="115"/>
        <end position="135"/>
    </location>
</feature>
<feature type="transmembrane region" description="Helical" evidence="9">
    <location>
        <begin position="338"/>
        <end position="356"/>
    </location>
</feature>
<feature type="transmembrane region" description="Helical" evidence="9">
    <location>
        <begin position="262"/>
        <end position="281"/>
    </location>
</feature>
<gene>
    <name evidence="11" type="ORF">M9Y10_028361</name>
</gene>
<sequence>MISKKISSILAVILVFLISIAVHFPYLNFPTKFTEPEIKYFNQIRNYFDHTDFELTQPPLATLFYTFIINMQYDTVFPYKNKIQFNIYLRIIPALLSSLILPIITIILILHDVPISISFLCGVILAFEPSFSALNRLFNPSSFFYFFSVLTILVSKILEKNLSNSRYYIFLQIESILTAITICSDSSGIVILFVLILQPNRAKIFQIKHDSKNTQNKSKIKEFWETFKYHLIYSFALFILSIFAHIYLVSGPSNKTPVYAQFFYDISTIMIPANLSEMFTIKKLRNIYISDNIHILNNPAILLVIYIGAFLSFFYCENTFLIPAFASFFLAFRFKEELLWRTPFLFILLILSLGLAMKNLSHLITNLILISAFCCSLLFYVILFSKSYGGQIVL</sequence>
<dbReference type="PANTHER" id="PTHR10050">
    <property type="entry name" value="DOLICHYL-PHOSPHATE-MANNOSE--PROTEIN MANNOSYLTRANSFERASE"/>
    <property type="match status" value="1"/>
</dbReference>
<comment type="pathway">
    <text evidence="2">Protein modification; protein glycosylation.</text>
</comment>
<keyword evidence="12" id="KW-1185">Reference proteome</keyword>
<feature type="transmembrane region" description="Helical" evidence="9">
    <location>
        <begin position="170"/>
        <end position="197"/>
    </location>
</feature>
<feature type="transmembrane region" description="Helical" evidence="9">
    <location>
        <begin position="231"/>
        <end position="250"/>
    </location>
</feature>
<evidence type="ECO:0000259" key="10">
    <source>
        <dbReference type="Pfam" id="PF02366"/>
    </source>
</evidence>
<evidence type="ECO:0000256" key="9">
    <source>
        <dbReference type="SAM" id="Phobius"/>
    </source>
</evidence>
<dbReference type="EMBL" id="JAPFFF010000004">
    <property type="protein sequence ID" value="KAK8891155.1"/>
    <property type="molecule type" value="Genomic_DNA"/>
</dbReference>
<keyword evidence="7 9" id="KW-1133">Transmembrane helix</keyword>
<dbReference type="Proteomes" id="UP001470230">
    <property type="component" value="Unassembled WGS sequence"/>
</dbReference>
<evidence type="ECO:0000256" key="4">
    <source>
        <dbReference type="ARBA" id="ARBA00022676"/>
    </source>
</evidence>
<dbReference type="InterPro" id="IPR027005">
    <property type="entry name" value="PMT-like"/>
</dbReference>
<proteinExistence type="inferred from homology"/>
<evidence type="ECO:0000256" key="6">
    <source>
        <dbReference type="ARBA" id="ARBA00022692"/>
    </source>
</evidence>
<evidence type="ECO:0000256" key="5">
    <source>
        <dbReference type="ARBA" id="ARBA00022679"/>
    </source>
</evidence>
<evidence type="ECO:0000313" key="11">
    <source>
        <dbReference type="EMBL" id="KAK8891155.1"/>
    </source>
</evidence>
<protein>
    <recommendedName>
        <fullName evidence="10">ArnT-like N-terminal domain-containing protein</fullName>
    </recommendedName>
</protein>
<feature type="transmembrane region" description="Helical" evidence="9">
    <location>
        <begin position="301"/>
        <end position="332"/>
    </location>
</feature>
<evidence type="ECO:0000256" key="1">
    <source>
        <dbReference type="ARBA" id="ARBA00004127"/>
    </source>
</evidence>
<accession>A0ABR2KMF1</accession>
<feature type="domain" description="ArnT-like N-terminal" evidence="10">
    <location>
        <begin position="14"/>
        <end position="245"/>
    </location>
</feature>
<evidence type="ECO:0000256" key="3">
    <source>
        <dbReference type="ARBA" id="ARBA00007222"/>
    </source>
</evidence>
<dbReference type="PANTHER" id="PTHR10050:SF46">
    <property type="entry name" value="PROTEIN O-MANNOSYL-TRANSFERASE 2"/>
    <property type="match status" value="1"/>
</dbReference>
<dbReference type="InterPro" id="IPR003342">
    <property type="entry name" value="ArnT-like_N"/>
</dbReference>
<organism evidence="11 12">
    <name type="scientific">Tritrichomonas musculus</name>
    <dbReference type="NCBI Taxonomy" id="1915356"/>
    <lineage>
        <taxon>Eukaryota</taxon>
        <taxon>Metamonada</taxon>
        <taxon>Parabasalia</taxon>
        <taxon>Tritrichomonadida</taxon>
        <taxon>Tritrichomonadidae</taxon>
        <taxon>Tritrichomonas</taxon>
    </lineage>
</organism>
<keyword evidence="6 9" id="KW-0812">Transmembrane</keyword>
<comment type="similarity">
    <text evidence="3">Belongs to the glycosyltransferase 39 family.</text>
</comment>
<feature type="transmembrane region" description="Helical" evidence="9">
    <location>
        <begin position="6"/>
        <end position="29"/>
    </location>
</feature>
<evidence type="ECO:0000313" key="12">
    <source>
        <dbReference type="Proteomes" id="UP001470230"/>
    </source>
</evidence>
<feature type="transmembrane region" description="Helical" evidence="9">
    <location>
        <begin position="87"/>
        <end position="109"/>
    </location>
</feature>